<dbReference type="Gene3D" id="3.40.225.10">
    <property type="entry name" value="Class II aldolase/adducin N-terminal domain"/>
    <property type="match status" value="1"/>
</dbReference>
<dbReference type="InterPro" id="IPR051017">
    <property type="entry name" value="Aldolase-II_Adducin_sf"/>
</dbReference>
<dbReference type="PANTHER" id="PTHR10672">
    <property type="entry name" value="ADDUCIN"/>
    <property type="match status" value="1"/>
</dbReference>
<dbReference type="EMBL" id="JACLAU010000054">
    <property type="protein sequence ID" value="MBC2653538.1"/>
    <property type="molecule type" value="Genomic_DNA"/>
</dbReference>
<sequence length="260" mass="28859">MELNPPAAERRIPTLAELAPRPGRRPLLPALTARQELALLCRTLHREGYDDHIAGHITLAEPDGTFLVNPWELAWDELTASDIIRVDRAGQVIEGDWNVTPAIGLHLAVHQRRHDLRVVIHNHSRWGSVWAATGRVPPIYDQTSGQVADDPVLYDEYAGTVDGAGEAQAAAAALGEGKWALLKNHGVFLVARDIRQAHLRAITLEHRCRIAWQVETLGGGQPITNPASLRVVSLSDDWGMPFLWEAMARREIRRDPNVLD</sequence>
<evidence type="ECO:0000313" key="3">
    <source>
        <dbReference type="EMBL" id="MBC2653538.1"/>
    </source>
</evidence>
<evidence type="ECO:0000256" key="1">
    <source>
        <dbReference type="ARBA" id="ARBA00037961"/>
    </source>
</evidence>
<gene>
    <name evidence="3" type="ORF">H7F49_17800</name>
</gene>
<dbReference type="SMART" id="SM01007">
    <property type="entry name" value="Aldolase_II"/>
    <property type="match status" value="1"/>
</dbReference>
<comment type="caution">
    <text evidence="3">The sequence shown here is derived from an EMBL/GenBank/DDBJ whole genome shotgun (WGS) entry which is preliminary data.</text>
</comment>
<dbReference type="RefSeq" id="WP_185684912.1">
    <property type="nucleotide sequence ID" value="NZ_JACLAU010000054.1"/>
</dbReference>
<dbReference type="Proteomes" id="UP000520156">
    <property type="component" value="Unassembled WGS sequence"/>
</dbReference>
<dbReference type="PANTHER" id="PTHR10672:SF3">
    <property type="entry name" value="PROTEIN HU-LI TAI SHAO"/>
    <property type="match status" value="1"/>
</dbReference>
<dbReference type="Pfam" id="PF00596">
    <property type="entry name" value="Aldolase_II"/>
    <property type="match status" value="1"/>
</dbReference>
<accession>A0A7X1KDR2</accession>
<dbReference type="GO" id="GO:0005856">
    <property type="term" value="C:cytoskeleton"/>
    <property type="evidence" value="ECO:0007669"/>
    <property type="project" value="TreeGrafter"/>
</dbReference>
<protein>
    <submittedName>
        <fullName evidence="3">Class II aldolase/adducin family protein</fullName>
    </submittedName>
</protein>
<organism evidence="3 4">
    <name type="scientific">Novosphingobium aerophilum</name>
    <dbReference type="NCBI Taxonomy" id="2839843"/>
    <lineage>
        <taxon>Bacteria</taxon>
        <taxon>Pseudomonadati</taxon>
        <taxon>Pseudomonadota</taxon>
        <taxon>Alphaproteobacteria</taxon>
        <taxon>Sphingomonadales</taxon>
        <taxon>Sphingomonadaceae</taxon>
        <taxon>Novosphingobium</taxon>
    </lineage>
</organism>
<name>A0A7X1KDR2_9SPHN</name>
<dbReference type="AlphaFoldDB" id="A0A7X1KDR2"/>
<reference evidence="3 4" key="1">
    <citation type="submission" date="2020-08" db="EMBL/GenBank/DDBJ databases">
        <title>The genome sequence of Novosphingobium flavum 4Y4.</title>
        <authorList>
            <person name="Liu Y."/>
        </authorList>
    </citation>
    <scope>NUCLEOTIDE SEQUENCE [LARGE SCALE GENOMIC DNA]</scope>
    <source>
        <strain evidence="3 4">4Y4</strain>
    </source>
</reference>
<evidence type="ECO:0000259" key="2">
    <source>
        <dbReference type="SMART" id="SM01007"/>
    </source>
</evidence>
<dbReference type="SUPFAM" id="SSF53639">
    <property type="entry name" value="AraD/HMP-PK domain-like"/>
    <property type="match status" value="1"/>
</dbReference>
<comment type="similarity">
    <text evidence="1">Belongs to the aldolase class II family.</text>
</comment>
<dbReference type="InterPro" id="IPR036409">
    <property type="entry name" value="Aldolase_II/adducin_N_sf"/>
</dbReference>
<feature type="domain" description="Class II aldolase/adducin N-terminal" evidence="2">
    <location>
        <begin position="35"/>
        <end position="212"/>
    </location>
</feature>
<dbReference type="InterPro" id="IPR001303">
    <property type="entry name" value="Aldolase_II/adducin_N"/>
</dbReference>
<evidence type="ECO:0000313" key="4">
    <source>
        <dbReference type="Proteomes" id="UP000520156"/>
    </source>
</evidence>
<keyword evidence="4" id="KW-1185">Reference proteome</keyword>
<dbReference type="GO" id="GO:0051015">
    <property type="term" value="F:actin filament binding"/>
    <property type="evidence" value="ECO:0007669"/>
    <property type="project" value="TreeGrafter"/>
</dbReference>
<proteinExistence type="inferred from homology"/>